<gene>
    <name evidence="1" type="ORF">HOP40_20860</name>
</gene>
<sequence length="1672" mass="181070">MTNVEELARLVASGQSLDQIRRGLLPESWRRALRACAAADAFSYDLFAAVLGSHAGTHAPELAELAERGLVEPIDGADGGWRVPRADAAGWMLEWQTGWSGDGAPPDLVELEAELASWHAERGNPTARARHLLLADPAEAIPLFDGLFREADEARDFARYQDLLDLLADPHRVTFAGPEVSELRLDRTGHLRARLYWSTDYGRSAQFLQPPGLRERTDRLLSASGPRVWQLFAPSGHGKTMQLQWLVARHCVPLGIPCARIDFDVVDPVNVARYPWLMLLEVAEQLDRRWPRRVFEKLDRFASYRSLAGRQTSALSRGAARGVALTDVDEVERAIIDVFVRRFNAAAGDRPVLLVVDTLEEVLLTGTAPLGLLLGLLAHLVRECPALRLVLAGRYDLHVRVPGRMAEFGSAEPVELAGFAPDQATIYLRDIRGIPDPALRAVVARKTDGYPLLVALFADLVEDDPEITSAVLEQYREPALLLLIDRVIRRIRDPQVQWLVRYGVVPRRLTFDDVTTLLGPFLERGVVGPSDQDDPRADAHHRAGNADVFPFTEAPDGPTLAATWDRLLAYSARASWVSQPPGDVRTVVFHQIVRAPMRRLISGWPVFLALHEAFRRRFDELARMGPSGRAGYLREAVYHRFQMADPDAADHWRAAVRRLRDDGDLDGMQAVARDVLSDDYRDIDDQPVVPAEVIAEAHGWLGYAAVELARELSAEASDPLWAEADQSLAHREAALRGTADPVSSELAVAAAVAVVVGAALLIRKGKLAAAAELVQGALPHAPASERPDLLRALGDAQAAAGSPAADATYRDALDQAGAQGRADQRSAILLSLARLSESNGRLDLATQWCGLAPATSAAARLMHARLLLACYRPAAAIGVLADLDRAGPADLAAAARMRARAHLQQGRSGSALAELAAAAAAAADLTDPSARSTQLAETHQLRGVVLAELLDVEEAEASFVTASSLWSELGFAAGHPECAFLYYRFLVRTVGDVTAAARVARPPASRLSELEPLWSDLTVELLAAQGGSTEEDSAGTEVGPLLAPRARAQAVAARLARSWSRHRRLLPGLLDAVARLQPPSARLVVLDELRRGDDVIPAGDVTALRTLYDPIYAPDLGVGDSDAAVQRQLLSELDRLGGNHRRAIRALDDALADLPAGPEALLARRRWLRARVRLPGTIAAELLDPLLDPDLAPPLLRAETLLALARATFFAVGSPRELLATARDACRAVGRPTRCAADVLRAEAELTGHPSTLALADDMDARLGIRRPERPRSAAGRVLADRAGERSVVLRRPDAAPSDLVMLQYMLVNEWPQLAADLGDVLFDGANRDLARGNGLDALRLETDDVALQGLPWELAVAPQIVAPPLSDQWRRASFRSLPASAERLDVAWIQRGLNEIGVALPIDGVLGAATARGLRELAPDADVTPLSPRVRETLANVLGEPRSRPAMVVVVRPNALVESMVASHADSGFDVTHLYARHGFRARVIDRVDDADTDWLAILETASVLHITARLDMRSAGPYFDMSSAAVSERLRSKARPVDIRPADVARWLRGCMPGRIPLVVLDPPSPGSPFDVPWQLVLRNQFAATLFAYGVPAIIATGLQMSGAPYIDAIAAGTANGWPLARIATAMRPPETFDDRRRLARGDWATDADQLAGRAVAVFAAPSAFTLPGR</sequence>
<dbReference type="Proteomes" id="UP000505377">
    <property type="component" value="Chromosome"/>
</dbReference>
<dbReference type="EMBL" id="CP053564">
    <property type="protein sequence ID" value="QJY47944.1"/>
    <property type="molecule type" value="Genomic_DNA"/>
</dbReference>
<evidence type="ECO:0000313" key="2">
    <source>
        <dbReference type="Proteomes" id="UP000505377"/>
    </source>
</evidence>
<proteinExistence type="predicted"/>
<dbReference type="KEGG" id="pbro:HOP40_20860"/>
<dbReference type="RefSeq" id="WP_172161111.1">
    <property type="nucleotide sequence ID" value="NZ_CP053564.1"/>
</dbReference>
<name>A0A6M6JIP5_9PSEU</name>
<reference evidence="1 2" key="1">
    <citation type="submission" date="2020-05" db="EMBL/GenBank/DDBJ databases">
        <authorList>
            <person name="Mo P."/>
        </authorList>
    </citation>
    <scope>NUCLEOTIDE SEQUENCE [LARGE SCALE GENOMIC DNA]</scope>
    <source>
        <strain evidence="1 2">Gen01</strain>
    </source>
</reference>
<evidence type="ECO:0000313" key="1">
    <source>
        <dbReference type="EMBL" id="QJY47944.1"/>
    </source>
</evidence>
<evidence type="ECO:0008006" key="3">
    <source>
        <dbReference type="Google" id="ProtNLM"/>
    </source>
</evidence>
<accession>A0A6M6JIP5</accession>
<organism evidence="1 2">
    <name type="scientific">Pseudonocardia broussonetiae</name>
    <dbReference type="NCBI Taxonomy" id="2736640"/>
    <lineage>
        <taxon>Bacteria</taxon>
        <taxon>Bacillati</taxon>
        <taxon>Actinomycetota</taxon>
        <taxon>Actinomycetes</taxon>
        <taxon>Pseudonocardiales</taxon>
        <taxon>Pseudonocardiaceae</taxon>
        <taxon>Pseudonocardia</taxon>
    </lineage>
</organism>
<keyword evidence="2" id="KW-1185">Reference proteome</keyword>
<protein>
    <recommendedName>
        <fullName evidence="3">AAA ATPase-like protein</fullName>
    </recommendedName>
</protein>